<dbReference type="InterPro" id="IPR042099">
    <property type="entry name" value="ANL_N_sf"/>
</dbReference>
<gene>
    <name evidence="5" type="ORF">OHK93_008019</name>
</gene>
<dbReference type="InterPro" id="IPR006162">
    <property type="entry name" value="Ppantetheine_attach_site"/>
</dbReference>
<organism evidence="5 6">
    <name type="scientific">Ramalina farinacea</name>
    <dbReference type="NCBI Taxonomy" id="258253"/>
    <lineage>
        <taxon>Eukaryota</taxon>
        <taxon>Fungi</taxon>
        <taxon>Dikarya</taxon>
        <taxon>Ascomycota</taxon>
        <taxon>Pezizomycotina</taxon>
        <taxon>Lecanoromycetes</taxon>
        <taxon>OSLEUM clade</taxon>
        <taxon>Lecanoromycetidae</taxon>
        <taxon>Lecanorales</taxon>
        <taxon>Lecanorineae</taxon>
        <taxon>Ramalinaceae</taxon>
        <taxon>Ramalina</taxon>
    </lineage>
</organism>
<dbReference type="SUPFAM" id="SSF56801">
    <property type="entry name" value="Acetyl-CoA synthetase-like"/>
    <property type="match status" value="1"/>
</dbReference>
<evidence type="ECO:0000256" key="1">
    <source>
        <dbReference type="ARBA" id="ARBA00022450"/>
    </source>
</evidence>
<evidence type="ECO:0000313" key="5">
    <source>
        <dbReference type="EMBL" id="MDI1488743.1"/>
    </source>
</evidence>
<evidence type="ECO:0000313" key="6">
    <source>
        <dbReference type="Proteomes" id="UP001161017"/>
    </source>
</evidence>
<dbReference type="PROSITE" id="PS00012">
    <property type="entry name" value="PHOSPHOPANTETHEINE"/>
    <property type="match status" value="1"/>
</dbReference>
<dbReference type="Gene3D" id="3.40.50.12780">
    <property type="entry name" value="N-terminal domain of ligase-like"/>
    <property type="match status" value="1"/>
</dbReference>
<accession>A0AA43QLN1</accession>
<reference evidence="5" key="1">
    <citation type="journal article" date="2023" name="Genome Biol. Evol.">
        <title>First Whole Genome Sequence and Flow Cytometry Genome Size Data for the Lichen-Forming Fungus Ramalina farinacea (Ascomycota).</title>
        <authorList>
            <person name="Llewellyn T."/>
            <person name="Mian S."/>
            <person name="Hill R."/>
            <person name="Leitch I.J."/>
            <person name="Gaya E."/>
        </authorList>
    </citation>
    <scope>NUCLEOTIDE SEQUENCE</scope>
    <source>
        <strain evidence="5">LIQ254RAFAR</strain>
    </source>
</reference>
<dbReference type="Pfam" id="PF23562">
    <property type="entry name" value="AMP-binding_C_3"/>
    <property type="match status" value="1"/>
</dbReference>
<dbReference type="Pfam" id="PF00550">
    <property type="entry name" value="PP-binding"/>
    <property type="match status" value="1"/>
</dbReference>
<evidence type="ECO:0000259" key="4">
    <source>
        <dbReference type="Pfam" id="PF00550"/>
    </source>
</evidence>
<dbReference type="AlphaFoldDB" id="A0AA43QLN1"/>
<dbReference type="EMBL" id="JAPUFD010000008">
    <property type="protein sequence ID" value="MDI1488743.1"/>
    <property type="molecule type" value="Genomic_DNA"/>
</dbReference>
<dbReference type="Proteomes" id="UP001161017">
    <property type="component" value="Unassembled WGS sequence"/>
</dbReference>
<dbReference type="InterPro" id="IPR020845">
    <property type="entry name" value="AMP-binding_CS"/>
</dbReference>
<name>A0AA43QLN1_9LECA</name>
<dbReference type="SUPFAM" id="SSF47336">
    <property type="entry name" value="ACP-like"/>
    <property type="match status" value="1"/>
</dbReference>
<dbReference type="PANTHER" id="PTHR43439:SF2">
    <property type="entry name" value="ENZYME, PUTATIVE (JCVI)-RELATED"/>
    <property type="match status" value="1"/>
</dbReference>
<dbReference type="InterPro" id="IPR000873">
    <property type="entry name" value="AMP-dep_synth/lig_dom"/>
</dbReference>
<dbReference type="PANTHER" id="PTHR43439">
    <property type="entry name" value="PHENYLACETATE-COENZYME A LIGASE"/>
    <property type="match status" value="1"/>
</dbReference>
<dbReference type="InterPro" id="IPR051414">
    <property type="entry name" value="Adenylate-forming_Reductase"/>
</dbReference>
<keyword evidence="6" id="KW-1185">Reference proteome</keyword>
<dbReference type="Gene3D" id="1.10.1200.10">
    <property type="entry name" value="ACP-like"/>
    <property type="match status" value="1"/>
</dbReference>
<evidence type="ECO:0000256" key="2">
    <source>
        <dbReference type="ARBA" id="ARBA00022553"/>
    </source>
</evidence>
<dbReference type="InterPro" id="IPR009081">
    <property type="entry name" value="PP-bd_ACP"/>
</dbReference>
<evidence type="ECO:0000259" key="3">
    <source>
        <dbReference type="Pfam" id="PF00501"/>
    </source>
</evidence>
<feature type="domain" description="AMP-dependent synthetase/ligase" evidence="3">
    <location>
        <begin position="31"/>
        <end position="223"/>
    </location>
</feature>
<protein>
    <recommendedName>
        <fullName evidence="7">Carrier domain-containing protein</fullName>
    </recommendedName>
</protein>
<evidence type="ECO:0008006" key="7">
    <source>
        <dbReference type="Google" id="ProtNLM"/>
    </source>
</evidence>
<dbReference type="PROSITE" id="PS00455">
    <property type="entry name" value="AMP_BINDING"/>
    <property type="match status" value="1"/>
</dbReference>
<sequence length="533" mass="59449">MLDALKCETYLTSEVVFPVIKSVLSERRMKHITVPELEDWLGSEDAPSMTFEKSFEDARHEVFVISHTSGSTGVPKLVEVTHGTFAAQDSFQSLPSMGASPTILESFKNIRMHLGLPLFHSAAYFCFFSAPVYYDMTSVVTPAVSLTAEIAYEVHRHGRVQACCLPPSILVDISKSPEYLQGLKGMDFAMYGGGPLPKPAGDINQQVTGTRVFSLLGTTETMLLPLEYVDKVDWEYHRFSDILGAEFRHWWGDLYELVIVRDPKLNLSQAAFATLPKLQEFSPGDVYSRHPTKEGLWRYSGRTDDVIVFVNGEKLNPLTMEGIIGSHPQVRSALMYGTGRFRSGVLLELQQPTTSDEETAAILEDIWPSIELANENCPTHGQILKGMAILTDPEKPMIRAGKGTIQRGNTLKLYEKEISALYEFEKILGRGNPIVRIQFEGQDTLRTSLREFMSVEIGLEGIQEKEDFFAVGLDSLKAMNTVRLVNAAAEDQGFLGFKLTAHALYTNASVEALTETIWLMKDHCRLMDENGKG</sequence>
<proteinExistence type="predicted"/>
<dbReference type="Pfam" id="PF00501">
    <property type="entry name" value="AMP-binding"/>
    <property type="match status" value="1"/>
</dbReference>
<keyword evidence="2" id="KW-0597">Phosphoprotein</keyword>
<keyword evidence="1" id="KW-0596">Phosphopantetheine</keyword>
<dbReference type="InterPro" id="IPR036736">
    <property type="entry name" value="ACP-like_sf"/>
</dbReference>
<feature type="domain" description="Carrier" evidence="4">
    <location>
        <begin position="456"/>
        <end position="517"/>
    </location>
</feature>
<comment type="caution">
    <text evidence="5">The sequence shown here is derived from an EMBL/GenBank/DDBJ whole genome shotgun (WGS) entry which is preliminary data.</text>
</comment>